<evidence type="ECO:0000313" key="3">
    <source>
        <dbReference type="EMBL" id="ETO30869.1"/>
    </source>
</evidence>
<dbReference type="EMBL" id="ASPP01005266">
    <property type="protein sequence ID" value="ETO30869.1"/>
    <property type="molecule type" value="Genomic_DNA"/>
</dbReference>
<accession>X6NYH3</accession>
<dbReference type="InterPro" id="IPR036691">
    <property type="entry name" value="Endo/exonu/phosph_ase_sf"/>
</dbReference>
<dbReference type="InterPro" id="IPR005135">
    <property type="entry name" value="Endo/exonuclease/phosphatase"/>
</dbReference>
<evidence type="ECO:0000313" key="4">
    <source>
        <dbReference type="Proteomes" id="UP000023152"/>
    </source>
</evidence>
<protein>
    <recommendedName>
        <fullName evidence="2">Endonuclease/exonuclease/phosphatase domain-containing protein</fullName>
    </recommendedName>
</protein>
<evidence type="ECO:0000256" key="1">
    <source>
        <dbReference type="SAM" id="SignalP"/>
    </source>
</evidence>
<dbReference type="AlphaFoldDB" id="X6NYH3"/>
<dbReference type="GO" id="GO:0003824">
    <property type="term" value="F:catalytic activity"/>
    <property type="evidence" value="ECO:0007669"/>
    <property type="project" value="InterPro"/>
</dbReference>
<dbReference type="Pfam" id="PF03372">
    <property type="entry name" value="Exo_endo_phos"/>
    <property type="match status" value="1"/>
</dbReference>
<reference evidence="3 4" key="1">
    <citation type="journal article" date="2013" name="Curr. Biol.">
        <title>The Genome of the Foraminiferan Reticulomyxa filosa.</title>
        <authorList>
            <person name="Glockner G."/>
            <person name="Hulsmann N."/>
            <person name="Schleicher M."/>
            <person name="Noegel A.A."/>
            <person name="Eichinger L."/>
            <person name="Gallinger C."/>
            <person name="Pawlowski J."/>
            <person name="Sierra R."/>
            <person name="Euteneuer U."/>
            <person name="Pillet L."/>
            <person name="Moustafa A."/>
            <person name="Platzer M."/>
            <person name="Groth M."/>
            <person name="Szafranski K."/>
            <person name="Schliwa M."/>
        </authorList>
    </citation>
    <scope>NUCLEOTIDE SEQUENCE [LARGE SCALE GENOMIC DNA]</scope>
</reference>
<proteinExistence type="predicted"/>
<dbReference type="Proteomes" id="UP000023152">
    <property type="component" value="Unassembled WGS sequence"/>
</dbReference>
<dbReference type="SUPFAM" id="SSF56219">
    <property type="entry name" value="DNase I-like"/>
    <property type="match status" value="1"/>
</dbReference>
<feature type="chain" id="PRO_5004975824" description="Endonuclease/exonuclease/phosphatase domain-containing protein" evidence="1">
    <location>
        <begin position="27"/>
        <end position="701"/>
    </location>
</feature>
<name>X6NYH3_RETFI</name>
<feature type="signal peptide" evidence="1">
    <location>
        <begin position="1"/>
        <end position="26"/>
    </location>
</feature>
<keyword evidence="1" id="KW-0732">Signal</keyword>
<sequence>MMKSLYYLSSFSLACLILLFISSMRSHRTNSQVDRRPYPSLPPTVILPTDAEYKESASMAVLWALNHSLSFLRAFWNVRDVSLRTIHSVDTLEFAETQKIPKLVQLTTRYSNSPIQGYHYDVQKQVYMSTTILNMTLFVFRSGSKKVESHSNEKEEEETHKQNVVLHLTMTHEQRWCITSLFMSSLHLLPLLDQVLHQYQPDLVGVQELRTRVQYFTKPYPNDDPQLLHSFQLYDLFNGLSYFRQGEGEGMLANDDDQLVCDTDIAKVPSTMSMSTWQFYSWPAMFFKELAPEQAPEHVVSEGLALLSRFPIVKTHKLLLHRDISDALDFHQRLLLGITVDLSLAQPDTRHNHQTLLDVFTTHLSLSEAGRNRTLPQIGAYAKKRLQREQHHLLGSVIMGDFNCEMDLIRDDILSGYEFVDTWKASGKCEHGSDIQNAYYATLSHFLFETFNYEGHIHDWIHSMFINYDPVLLSVIEIIDNTTAHSQYNQTRHIYLVRDYGRFDPNTTHRTYLSFELNTINRYWKDNNMRDLLKDKTERKTCENGWTFNSWAMKKRIDYMFVNKEMFESNKVKHIDIVGDNVFKKKKGLKAVGGVEDMRDTLWSSDHRNPIHKNFEITAPFFAIFCSYCNEQRFSKFFHKFHKIKLSFYFKKHVLMKSCSSTRQIIEIVPKKMLKQGKYNVASFDVGFFFRFTIKKNAFTT</sequence>
<gene>
    <name evidence="3" type="ORF">RFI_06252</name>
</gene>
<dbReference type="PROSITE" id="PS51257">
    <property type="entry name" value="PROKAR_LIPOPROTEIN"/>
    <property type="match status" value="1"/>
</dbReference>
<feature type="domain" description="Endonuclease/exonuclease/phosphatase" evidence="2">
    <location>
        <begin position="192"/>
        <end position="607"/>
    </location>
</feature>
<evidence type="ECO:0000259" key="2">
    <source>
        <dbReference type="Pfam" id="PF03372"/>
    </source>
</evidence>
<organism evidence="3 4">
    <name type="scientific">Reticulomyxa filosa</name>
    <dbReference type="NCBI Taxonomy" id="46433"/>
    <lineage>
        <taxon>Eukaryota</taxon>
        <taxon>Sar</taxon>
        <taxon>Rhizaria</taxon>
        <taxon>Retaria</taxon>
        <taxon>Foraminifera</taxon>
        <taxon>Monothalamids</taxon>
        <taxon>Reticulomyxidae</taxon>
        <taxon>Reticulomyxa</taxon>
    </lineage>
</organism>
<dbReference type="Gene3D" id="3.60.10.10">
    <property type="entry name" value="Endonuclease/exonuclease/phosphatase"/>
    <property type="match status" value="1"/>
</dbReference>
<comment type="caution">
    <text evidence="3">The sequence shown here is derived from an EMBL/GenBank/DDBJ whole genome shotgun (WGS) entry which is preliminary data.</text>
</comment>
<dbReference type="OrthoDB" id="387657at2759"/>
<keyword evidence="4" id="KW-1185">Reference proteome</keyword>